<dbReference type="EMBL" id="FNDU01000013">
    <property type="protein sequence ID" value="SDI86773.1"/>
    <property type="molecule type" value="Genomic_DNA"/>
</dbReference>
<feature type="chain" id="PRO_5039498050" evidence="1">
    <location>
        <begin position="29"/>
        <end position="297"/>
    </location>
</feature>
<dbReference type="STRING" id="930129.SAMN05216352_11392"/>
<sequence length="297" mass="32986">MKMWNRVLLGFITSVIIASVPSAAFADAAEGEVTVTLGEDLSEKQRSSLLEEMDVAEDVEVVTVTNEEEHDYLGDYMDASDIGSKALSSSKITAGNEGKGINVETNHITKVTEGIYANTLVTAGVEDADVYITAPFDVSGTAALTGIIKAYEIQNDIDIPEEQKKVANEEMVKTSELGERIGMEEATELITRIKEEIGDQPVESEEDLRDLIERIANEMGIELTDEEMEGLVSLFNRMKNLNIDWNQVQDQITHIRDNLDEFLNREDTQSFISSFLDFINELIDSLRSWFGGENESA</sequence>
<dbReference type="InterPro" id="IPR009343">
    <property type="entry name" value="DUF1002"/>
</dbReference>
<gene>
    <name evidence="2" type="ORF">SAMN05216352_11392</name>
</gene>
<organism evidence="2 3">
    <name type="scientific">Alteribacillus bidgolensis</name>
    <dbReference type="NCBI Taxonomy" id="930129"/>
    <lineage>
        <taxon>Bacteria</taxon>
        <taxon>Bacillati</taxon>
        <taxon>Bacillota</taxon>
        <taxon>Bacilli</taxon>
        <taxon>Bacillales</taxon>
        <taxon>Bacillaceae</taxon>
        <taxon>Alteribacillus</taxon>
    </lineage>
</organism>
<keyword evidence="3" id="KW-1185">Reference proteome</keyword>
<evidence type="ECO:0000313" key="2">
    <source>
        <dbReference type="EMBL" id="SDI86773.1"/>
    </source>
</evidence>
<evidence type="ECO:0000313" key="3">
    <source>
        <dbReference type="Proteomes" id="UP000199017"/>
    </source>
</evidence>
<dbReference type="AlphaFoldDB" id="A0A1G8P2S2"/>
<accession>A0A1G8P2S2</accession>
<evidence type="ECO:0000256" key="1">
    <source>
        <dbReference type="SAM" id="SignalP"/>
    </source>
</evidence>
<reference evidence="2 3" key="1">
    <citation type="submission" date="2016-10" db="EMBL/GenBank/DDBJ databases">
        <authorList>
            <person name="de Groot N.N."/>
        </authorList>
    </citation>
    <scope>NUCLEOTIDE SEQUENCE [LARGE SCALE GENOMIC DNA]</scope>
    <source>
        <strain evidence="3">P4B,CCM 7963,CECT 7998,DSM 25260,IBRC-M 10614,KCTC 13821</strain>
    </source>
</reference>
<name>A0A1G8P2S2_9BACI</name>
<feature type="signal peptide" evidence="1">
    <location>
        <begin position="1"/>
        <end position="28"/>
    </location>
</feature>
<dbReference type="RefSeq" id="WP_245917737.1">
    <property type="nucleotide sequence ID" value="NZ_FNDU01000013.1"/>
</dbReference>
<dbReference type="Proteomes" id="UP000199017">
    <property type="component" value="Unassembled WGS sequence"/>
</dbReference>
<keyword evidence="1" id="KW-0732">Signal</keyword>
<dbReference type="Pfam" id="PF06207">
    <property type="entry name" value="DUF1002"/>
    <property type="match status" value="1"/>
</dbReference>
<protein>
    <submittedName>
        <fullName evidence="2">Uncharacterized protein YpuA, DUF1002 family</fullName>
    </submittedName>
</protein>
<proteinExistence type="predicted"/>